<organism evidence="1">
    <name type="scientific">Rhizophora mucronata</name>
    <name type="common">Asiatic mangrove</name>
    <dbReference type="NCBI Taxonomy" id="61149"/>
    <lineage>
        <taxon>Eukaryota</taxon>
        <taxon>Viridiplantae</taxon>
        <taxon>Streptophyta</taxon>
        <taxon>Embryophyta</taxon>
        <taxon>Tracheophyta</taxon>
        <taxon>Spermatophyta</taxon>
        <taxon>Magnoliopsida</taxon>
        <taxon>eudicotyledons</taxon>
        <taxon>Gunneridae</taxon>
        <taxon>Pentapetalae</taxon>
        <taxon>rosids</taxon>
        <taxon>fabids</taxon>
        <taxon>Malpighiales</taxon>
        <taxon>Rhizophoraceae</taxon>
        <taxon>Rhizophora</taxon>
    </lineage>
</organism>
<dbReference type="AlphaFoldDB" id="A0A2P2QIV9"/>
<dbReference type="EMBL" id="GGEC01086458">
    <property type="protein sequence ID" value="MBX66942.1"/>
    <property type="molecule type" value="Transcribed_RNA"/>
</dbReference>
<sequence>MGVPVVEVDFYKPYPYPFPLD</sequence>
<protein>
    <submittedName>
        <fullName evidence="1">Uncharacterized protein</fullName>
    </submittedName>
</protein>
<reference evidence="1" key="1">
    <citation type="submission" date="2018-02" db="EMBL/GenBank/DDBJ databases">
        <title>Rhizophora mucronata_Transcriptome.</title>
        <authorList>
            <person name="Meera S.P."/>
            <person name="Sreeshan A."/>
            <person name="Augustine A."/>
        </authorList>
    </citation>
    <scope>NUCLEOTIDE SEQUENCE</scope>
    <source>
        <tissue evidence="1">Leaf</tissue>
    </source>
</reference>
<proteinExistence type="predicted"/>
<name>A0A2P2QIV9_RHIMU</name>
<evidence type="ECO:0000313" key="1">
    <source>
        <dbReference type="EMBL" id="MBX66942.1"/>
    </source>
</evidence>
<accession>A0A2P2QIV9</accession>